<dbReference type="PANTHER" id="PTHR42829:SF2">
    <property type="entry name" value="NADH-UBIQUINONE OXIDOREDUCTASE CHAIN 5"/>
    <property type="match status" value="1"/>
</dbReference>
<dbReference type="PRINTS" id="PR01434">
    <property type="entry name" value="NADHDHGNASE5"/>
</dbReference>
<evidence type="ECO:0000256" key="10">
    <source>
        <dbReference type="ARBA" id="ARBA00023136"/>
    </source>
</evidence>
<evidence type="ECO:0000256" key="3">
    <source>
        <dbReference type="ARBA" id="ARBA00022692"/>
    </source>
</evidence>
<keyword evidence="4" id="KW-0874">Quinone</keyword>
<dbReference type="Pfam" id="PF01010">
    <property type="entry name" value="Proton_antipo_C"/>
    <property type="match status" value="1"/>
</dbReference>
<dbReference type="Gene3D" id="1.20.5.2700">
    <property type="match status" value="1"/>
</dbReference>
<organism evidence="16">
    <name type="scientific">marine sediment metagenome</name>
    <dbReference type="NCBI Taxonomy" id="412755"/>
    <lineage>
        <taxon>unclassified sequences</taxon>
        <taxon>metagenomes</taxon>
        <taxon>ecological metagenomes</taxon>
    </lineage>
</organism>
<evidence type="ECO:0000256" key="13">
    <source>
        <dbReference type="SAM" id="Phobius"/>
    </source>
</evidence>
<evidence type="ECO:0000256" key="4">
    <source>
        <dbReference type="ARBA" id="ARBA00022719"/>
    </source>
</evidence>
<dbReference type="Pfam" id="PF00361">
    <property type="entry name" value="Proton_antipo_M"/>
    <property type="match status" value="1"/>
</dbReference>
<feature type="transmembrane region" description="Helical" evidence="13">
    <location>
        <begin position="14"/>
        <end position="32"/>
    </location>
</feature>
<dbReference type="GO" id="GO:0015990">
    <property type="term" value="P:electron transport coupled proton transport"/>
    <property type="evidence" value="ECO:0007669"/>
    <property type="project" value="TreeGrafter"/>
</dbReference>
<feature type="transmembrane region" description="Helical" evidence="13">
    <location>
        <begin position="141"/>
        <end position="168"/>
    </location>
</feature>
<dbReference type="GO" id="GO:0008137">
    <property type="term" value="F:NADH dehydrogenase (ubiquinone) activity"/>
    <property type="evidence" value="ECO:0007669"/>
    <property type="project" value="InterPro"/>
</dbReference>
<evidence type="ECO:0000313" key="16">
    <source>
        <dbReference type="EMBL" id="KKK56982.1"/>
    </source>
</evidence>
<evidence type="ECO:0000256" key="12">
    <source>
        <dbReference type="ARBA" id="ARBA00048026"/>
    </source>
</evidence>
<feature type="transmembrane region" description="Helical" evidence="13">
    <location>
        <begin position="109"/>
        <end position="129"/>
    </location>
</feature>
<reference evidence="16" key="1">
    <citation type="journal article" date="2015" name="Nature">
        <title>Complex archaea that bridge the gap between prokaryotes and eukaryotes.</title>
        <authorList>
            <person name="Spang A."/>
            <person name="Saw J.H."/>
            <person name="Jorgensen S.L."/>
            <person name="Zaremba-Niedzwiedzka K."/>
            <person name="Martijn J."/>
            <person name="Lind A.E."/>
            <person name="van Eijk R."/>
            <person name="Schleper C."/>
            <person name="Guy L."/>
            <person name="Ettema T.J."/>
        </authorList>
    </citation>
    <scope>NUCLEOTIDE SEQUENCE</scope>
</reference>
<feature type="non-terminal residue" evidence="16">
    <location>
        <position position="1"/>
    </location>
</feature>
<dbReference type="GO" id="GO:0048038">
    <property type="term" value="F:quinone binding"/>
    <property type="evidence" value="ECO:0007669"/>
    <property type="project" value="UniProtKB-KW"/>
</dbReference>
<dbReference type="GO" id="GO:0003954">
    <property type="term" value="F:NADH dehydrogenase activity"/>
    <property type="evidence" value="ECO:0007669"/>
    <property type="project" value="TreeGrafter"/>
</dbReference>
<comment type="catalytic activity">
    <reaction evidence="12">
        <text>a plastoquinone + NADH + (n+1) H(+)(in) = a plastoquinol + NAD(+) + n H(+)(out)</text>
        <dbReference type="Rhea" id="RHEA:42608"/>
        <dbReference type="Rhea" id="RHEA-COMP:9561"/>
        <dbReference type="Rhea" id="RHEA-COMP:9562"/>
        <dbReference type="ChEBI" id="CHEBI:15378"/>
        <dbReference type="ChEBI" id="CHEBI:17757"/>
        <dbReference type="ChEBI" id="CHEBI:57540"/>
        <dbReference type="ChEBI" id="CHEBI:57945"/>
        <dbReference type="ChEBI" id="CHEBI:62192"/>
    </reaction>
</comment>
<feature type="non-terminal residue" evidence="16">
    <location>
        <position position="353"/>
    </location>
</feature>
<evidence type="ECO:0000256" key="6">
    <source>
        <dbReference type="ARBA" id="ARBA00022957"/>
    </source>
</evidence>
<dbReference type="InterPro" id="IPR003945">
    <property type="entry name" value="NU5C-like"/>
</dbReference>
<evidence type="ECO:0008006" key="17">
    <source>
        <dbReference type="Google" id="ProtNLM"/>
    </source>
</evidence>
<evidence type="ECO:0000259" key="15">
    <source>
        <dbReference type="Pfam" id="PF01010"/>
    </source>
</evidence>
<dbReference type="InterPro" id="IPR001750">
    <property type="entry name" value="ND/Mrp_TM"/>
</dbReference>
<dbReference type="InterPro" id="IPR002128">
    <property type="entry name" value="NADH_UbQ_OxRdtase_chlpt_su5_C"/>
</dbReference>
<gene>
    <name evidence="16" type="ORF">LCGC14_3059070</name>
</gene>
<keyword evidence="5" id="KW-0521">NADP</keyword>
<keyword evidence="6" id="KW-0618">Plastoquinone</keyword>
<evidence type="ECO:0000256" key="9">
    <source>
        <dbReference type="ARBA" id="ARBA00023027"/>
    </source>
</evidence>
<evidence type="ECO:0000259" key="14">
    <source>
        <dbReference type="Pfam" id="PF00361"/>
    </source>
</evidence>
<accession>A0A0F8WJE0</accession>
<keyword evidence="8 13" id="KW-1133">Transmembrane helix</keyword>
<evidence type="ECO:0000256" key="7">
    <source>
        <dbReference type="ARBA" id="ARBA00022967"/>
    </source>
</evidence>
<protein>
    <recommendedName>
        <fullName evidence="17">NADH:quinone oxidoreductase/Mrp antiporter membrane subunit domain-containing protein</fullName>
    </recommendedName>
</protein>
<comment type="catalytic activity">
    <reaction evidence="11">
        <text>a plastoquinone + NADPH + (n+1) H(+)(in) = a plastoquinol + NADP(+) + n H(+)(out)</text>
        <dbReference type="Rhea" id="RHEA:42612"/>
        <dbReference type="Rhea" id="RHEA-COMP:9561"/>
        <dbReference type="Rhea" id="RHEA-COMP:9562"/>
        <dbReference type="ChEBI" id="CHEBI:15378"/>
        <dbReference type="ChEBI" id="CHEBI:17757"/>
        <dbReference type="ChEBI" id="CHEBI:57783"/>
        <dbReference type="ChEBI" id="CHEBI:58349"/>
        <dbReference type="ChEBI" id="CHEBI:62192"/>
    </reaction>
</comment>
<keyword evidence="3 13" id="KW-0812">Transmembrane</keyword>
<comment type="subcellular location">
    <subcellularLocation>
        <location evidence="1">Membrane</location>
        <topology evidence="1">Multi-pass membrane protein</topology>
    </subcellularLocation>
</comment>
<sequence length="353" mass="38018">SSVLFTLAPISGEIVASIGILTAFFAATIALVQNDIKRVLAYSTISQLGYMFAAVGIGAYSAGIFHLISHAFIKGLLFLGAGSVIHALSGDQDMRNMGGLNRHMKITSVTFIIGAIALAGIPPTSGFWSKDEILLELFQNGHYIIAILGLLTVFLTAFYLFRLVFMVFSGKPAPDRQIDRPIDESPGSMTIPLIALAVLALGGGVIGISFFGGESFLHVYLSPIFEPGSLSLPKTHGTTAFVVMAGSVTLGLLGIFLAALCYLEPLRSIAPKFLNPDEIAKRFNGIYQLLCNKYYVDEFYAAAIVKPLKRFCQICLTFDLFVIDGAVNGAGWLTRLVAWLSHQFDSYLVDGAV</sequence>
<dbReference type="AlphaFoldDB" id="A0A0F8WJE0"/>
<dbReference type="GO" id="GO:0042773">
    <property type="term" value="P:ATP synthesis coupled electron transport"/>
    <property type="evidence" value="ECO:0007669"/>
    <property type="project" value="InterPro"/>
</dbReference>
<evidence type="ECO:0000256" key="8">
    <source>
        <dbReference type="ARBA" id="ARBA00022989"/>
    </source>
</evidence>
<evidence type="ECO:0000256" key="11">
    <source>
        <dbReference type="ARBA" id="ARBA00047726"/>
    </source>
</evidence>
<feature type="transmembrane region" description="Helical" evidence="13">
    <location>
        <begin position="189"/>
        <end position="211"/>
    </location>
</feature>
<keyword evidence="9" id="KW-0520">NAD</keyword>
<name>A0A0F8WJE0_9ZZZZ</name>
<evidence type="ECO:0000256" key="2">
    <source>
        <dbReference type="ARBA" id="ARBA00008200"/>
    </source>
</evidence>
<feature type="transmembrane region" description="Helical" evidence="13">
    <location>
        <begin position="39"/>
        <end position="61"/>
    </location>
</feature>
<feature type="domain" description="NADH:ubiquinone/plastoquinone oxidoreductase chloroplast chain 5 C-terminal" evidence="15">
    <location>
        <begin position="183"/>
        <end position="319"/>
    </location>
</feature>
<evidence type="ECO:0000256" key="1">
    <source>
        <dbReference type="ARBA" id="ARBA00004141"/>
    </source>
</evidence>
<feature type="domain" description="NADH:quinone oxidoreductase/Mrp antiporter transmembrane" evidence="14">
    <location>
        <begin position="8"/>
        <end position="156"/>
    </location>
</feature>
<feature type="transmembrane region" description="Helical" evidence="13">
    <location>
        <begin position="240"/>
        <end position="263"/>
    </location>
</feature>
<dbReference type="PANTHER" id="PTHR42829">
    <property type="entry name" value="NADH-UBIQUINONE OXIDOREDUCTASE CHAIN 5"/>
    <property type="match status" value="1"/>
</dbReference>
<feature type="transmembrane region" description="Helical" evidence="13">
    <location>
        <begin position="67"/>
        <end position="88"/>
    </location>
</feature>
<proteinExistence type="inferred from homology"/>
<keyword evidence="10 13" id="KW-0472">Membrane</keyword>
<evidence type="ECO:0000256" key="5">
    <source>
        <dbReference type="ARBA" id="ARBA00022857"/>
    </source>
</evidence>
<dbReference type="EMBL" id="LAZR01064719">
    <property type="protein sequence ID" value="KKK56982.1"/>
    <property type="molecule type" value="Genomic_DNA"/>
</dbReference>
<comment type="similarity">
    <text evidence="2">Belongs to the complex I subunit 5 family.</text>
</comment>
<comment type="caution">
    <text evidence="16">The sequence shown here is derived from an EMBL/GenBank/DDBJ whole genome shotgun (WGS) entry which is preliminary data.</text>
</comment>
<keyword evidence="7" id="KW-1278">Translocase</keyword>
<dbReference type="GO" id="GO:0016020">
    <property type="term" value="C:membrane"/>
    <property type="evidence" value="ECO:0007669"/>
    <property type="project" value="UniProtKB-SubCell"/>
</dbReference>